<proteinExistence type="predicted"/>
<sequence>MTARFMDGTPYAGLEQEMQRIPGFRPRKSGMVICHLENRMGEGRIEAGRACACEKGREGSTGQEEGGANGYSDYLHQFLAEVWEESFSLRAQPLSCRPKPFFPESGHRSRFQACWEKREANADQEAWCAALYLLTADSNLWKGAEAAVKPDFIDFTSVSIRGVDMDGYVLYHTAKDLYRGTSHVSLAELTDGELVSDRAFRLVINAFLLCRYGPCLLFPEKGENYV</sequence>
<protein>
    <submittedName>
        <fullName evidence="1">Uncharacterized protein</fullName>
    </submittedName>
</protein>
<dbReference type="Proteomes" id="UP000094869">
    <property type="component" value="Unassembled WGS sequence"/>
</dbReference>
<comment type="caution">
    <text evidence="1">The sequence shown here is derived from an EMBL/GenBank/DDBJ whole genome shotgun (WGS) entry which is preliminary data.</text>
</comment>
<evidence type="ECO:0000313" key="2">
    <source>
        <dbReference type="Proteomes" id="UP000094869"/>
    </source>
</evidence>
<name>A0ABX3AP40_9FIRM</name>
<evidence type="ECO:0000313" key="1">
    <source>
        <dbReference type="EMBL" id="ODR57031.1"/>
    </source>
</evidence>
<reference evidence="1 2" key="1">
    <citation type="submission" date="2016-08" db="EMBL/GenBank/DDBJ databases">
        <title>Characterization of Isolates of Eisenbergiella tayi Derived from Blood Cultures, Using Whole Genome Sequencing.</title>
        <authorList>
            <person name="Bernier A.-M."/>
            <person name="Burdz T."/>
            <person name="Wiebe D."/>
            <person name="Bernard K."/>
        </authorList>
    </citation>
    <scope>NUCLEOTIDE SEQUENCE [LARGE SCALE GENOMIC DNA]</scope>
    <source>
        <strain evidence="1 2">NML120146</strain>
    </source>
</reference>
<accession>A0ABX3AP40</accession>
<dbReference type="EMBL" id="MEHD01000022">
    <property type="protein sequence ID" value="ODR57031.1"/>
    <property type="molecule type" value="Genomic_DNA"/>
</dbReference>
<keyword evidence="2" id="KW-1185">Reference proteome</keyword>
<gene>
    <name evidence="1" type="ORF">BEI63_12735</name>
</gene>
<dbReference type="RefSeq" id="WP_069410218.1">
    <property type="nucleotide sequence ID" value="NZ_JAQCZP010000018.1"/>
</dbReference>
<organism evidence="1 2">
    <name type="scientific">Eisenbergiella tayi</name>
    <dbReference type="NCBI Taxonomy" id="1432052"/>
    <lineage>
        <taxon>Bacteria</taxon>
        <taxon>Bacillati</taxon>
        <taxon>Bacillota</taxon>
        <taxon>Clostridia</taxon>
        <taxon>Lachnospirales</taxon>
        <taxon>Lachnospiraceae</taxon>
        <taxon>Eisenbergiella</taxon>
    </lineage>
</organism>